<evidence type="ECO:0000313" key="2">
    <source>
        <dbReference type="EMBL" id="PWY90396.1"/>
    </source>
</evidence>
<evidence type="ECO:0000313" key="3">
    <source>
        <dbReference type="Proteomes" id="UP000246702"/>
    </source>
</evidence>
<keyword evidence="3" id="KW-1185">Reference proteome</keyword>
<dbReference type="Proteomes" id="UP000246702">
    <property type="component" value="Unassembled WGS sequence"/>
</dbReference>
<dbReference type="AlphaFoldDB" id="A0A317WVK8"/>
<proteinExistence type="predicted"/>
<comment type="caution">
    <text evidence="2">The sequence shown here is derived from an EMBL/GenBank/DDBJ whole genome shotgun (WGS) entry which is preliminary data.</text>
</comment>
<protein>
    <submittedName>
        <fullName evidence="2">Uncharacterized protein</fullName>
    </submittedName>
</protein>
<organism evidence="2 3">
    <name type="scientific">Aspergillus sclerotioniger CBS 115572</name>
    <dbReference type="NCBI Taxonomy" id="1450535"/>
    <lineage>
        <taxon>Eukaryota</taxon>
        <taxon>Fungi</taxon>
        <taxon>Dikarya</taxon>
        <taxon>Ascomycota</taxon>
        <taxon>Pezizomycotina</taxon>
        <taxon>Eurotiomycetes</taxon>
        <taxon>Eurotiomycetidae</taxon>
        <taxon>Eurotiales</taxon>
        <taxon>Aspergillaceae</taxon>
        <taxon>Aspergillus</taxon>
        <taxon>Aspergillus subgen. Circumdati</taxon>
    </lineage>
</organism>
<sequence>MKTEDNPSSFSPIYPSAMSLVSNPYSSPTTTTNTKPTRTIKKRSASPTPLISPTRAPKRLTTTTTTPTSPTTQTKTHLLTTLKSLITELELESTPTSTTNQQPPWTTTAITLLQHAEKATDAHLISTMELALEVQKLRTQAMEMNAEVKALGRRMVGLVRGCVELESRVWDQVERDPGGGVREVVRGLVREGVMDQLNGNVNVNGVGGWMGR</sequence>
<reference evidence="2 3" key="1">
    <citation type="submission" date="2016-12" db="EMBL/GenBank/DDBJ databases">
        <title>The genomes of Aspergillus section Nigri reveals drivers in fungal speciation.</title>
        <authorList>
            <consortium name="DOE Joint Genome Institute"/>
            <person name="Vesth T.C."/>
            <person name="Nybo J."/>
            <person name="Theobald S."/>
            <person name="Brandl J."/>
            <person name="Frisvad J.C."/>
            <person name="Nielsen K.F."/>
            <person name="Lyhne E.K."/>
            <person name="Kogle M.E."/>
            <person name="Kuo A."/>
            <person name="Riley R."/>
            <person name="Clum A."/>
            <person name="Nolan M."/>
            <person name="Lipzen A."/>
            <person name="Salamov A."/>
            <person name="Henrissat B."/>
            <person name="Wiebenga A."/>
            <person name="De Vries R.P."/>
            <person name="Grigoriev I.V."/>
            <person name="Mortensen U.H."/>
            <person name="Andersen M.R."/>
            <person name="Baker S.E."/>
        </authorList>
    </citation>
    <scope>NUCLEOTIDE SEQUENCE [LARGE SCALE GENOMIC DNA]</scope>
    <source>
        <strain evidence="2 3">CBS 115572</strain>
    </source>
</reference>
<accession>A0A317WVK8</accession>
<name>A0A317WVK8_9EURO</name>
<feature type="compositionally biased region" description="Low complexity" evidence="1">
    <location>
        <begin position="60"/>
        <end position="76"/>
    </location>
</feature>
<gene>
    <name evidence="2" type="ORF">BO94DRAFT_574160</name>
</gene>
<feature type="compositionally biased region" description="Polar residues" evidence="1">
    <location>
        <begin position="1"/>
        <end position="11"/>
    </location>
</feature>
<evidence type="ECO:0000256" key="1">
    <source>
        <dbReference type="SAM" id="MobiDB-lite"/>
    </source>
</evidence>
<dbReference type="GeneID" id="37117150"/>
<dbReference type="RefSeq" id="XP_025468774.1">
    <property type="nucleotide sequence ID" value="XM_025615007.1"/>
</dbReference>
<feature type="region of interest" description="Disordered" evidence="1">
    <location>
        <begin position="1"/>
        <end position="76"/>
    </location>
</feature>
<dbReference type="EMBL" id="MSFK01000010">
    <property type="protein sequence ID" value="PWY90396.1"/>
    <property type="molecule type" value="Genomic_DNA"/>
</dbReference>
<feature type="compositionally biased region" description="Low complexity" evidence="1">
    <location>
        <begin position="22"/>
        <end position="37"/>
    </location>
</feature>